<evidence type="ECO:0000256" key="1">
    <source>
        <dbReference type="ARBA" id="ARBA00022670"/>
    </source>
</evidence>
<evidence type="ECO:0000313" key="6">
    <source>
        <dbReference type="Proteomes" id="UP000321944"/>
    </source>
</evidence>
<dbReference type="PANTHER" id="PTHR43343">
    <property type="entry name" value="PEPTIDASE S12"/>
    <property type="match status" value="1"/>
</dbReference>
<dbReference type="PROSITE" id="PS51257">
    <property type="entry name" value="PROKAR_LIPOPROTEIN"/>
    <property type="match status" value="1"/>
</dbReference>
<dbReference type="InterPro" id="IPR001940">
    <property type="entry name" value="Peptidase_S1C"/>
</dbReference>
<dbReference type="SUPFAM" id="SSF50494">
    <property type="entry name" value="Trypsin-like serine proteases"/>
    <property type="match status" value="1"/>
</dbReference>
<dbReference type="InterPro" id="IPR036034">
    <property type="entry name" value="PDZ_sf"/>
</dbReference>
<dbReference type="Pfam" id="PF13180">
    <property type="entry name" value="PDZ_2"/>
    <property type="match status" value="1"/>
</dbReference>
<dbReference type="SUPFAM" id="SSF50156">
    <property type="entry name" value="PDZ domain-like"/>
    <property type="match status" value="1"/>
</dbReference>
<reference evidence="5 6" key="1">
    <citation type="submission" date="2019-07" db="EMBL/GenBank/DDBJ databases">
        <title>Complete Genome Sequence of Leptotrichia wadei Strain JMUB3936.</title>
        <authorList>
            <person name="Watanabe S."/>
            <person name="Cui L."/>
        </authorList>
    </citation>
    <scope>NUCLEOTIDE SEQUENCE [LARGE SCALE GENOMIC DNA]</scope>
    <source>
        <strain evidence="5 6">JMUB3936</strain>
    </source>
</reference>
<feature type="domain" description="PDZ" evidence="4">
    <location>
        <begin position="279"/>
        <end position="370"/>
    </location>
</feature>
<evidence type="ECO:0000313" key="5">
    <source>
        <dbReference type="EMBL" id="BBM53807.1"/>
    </source>
</evidence>
<dbReference type="Gene3D" id="2.30.42.10">
    <property type="match status" value="1"/>
</dbReference>
<protein>
    <submittedName>
        <fullName evidence="5">2-alkenal reductase</fullName>
    </submittedName>
</protein>
<dbReference type="EMBL" id="AP019841">
    <property type="protein sequence ID" value="BBM53807.1"/>
    <property type="molecule type" value="Genomic_DNA"/>
</dbReference>
<evidence type="ECO:0000256" key="3">
    <source>
        <dbReference type="SAM" id="MobiDB-lite"/>
    </source>
</evidence>
<feature type="region of interest" description="Disordered" evidence="3">
    <location>
        <begin position="30"/>
        <end position="49"/>
    </location>
</feature>
<sequence>MKKMNFIKKENKKFALLSMLFLVLSCSNKTGNNSESTNSTTEQQKTVSPEELKKYTKNAAQTQDAFVGVHNSVKDSIVNIRTKKTVTVNTYNPLEELLYGRSGGQEKRESGSLGSGFVVSKDGYVVTNNHVIDGADEIYVKFSNGREYRTKLVGTSPEVDIAVLKIDSNETFKPLEFANSDQVQIGQWSIAFGNPLGLNDSMTVGIVSAAGRSSLGIEEIENFIQTDAAINQGNSGGPLIDITGKVIGVNTAIYSQSGGSVGIGFAIPANLVTTVKDSIIATGKFEKPYIGIYLGNLDADKVKALNLKSSNGVFIAGTVPNGPAAAAGITKNDIIIAVDGKEVNSAGAFVGEIAAKKVGQSVKLTISRNGKTSEVSVTLAKTPNAIEQQRIMQQKMQQQQQLEQEQFGR</sequence>
<keyword evidence="1" id="KW-0645">Protease</keyword>
<feature type="compositionally biased region" description="Low complexity" evidence="3">
    <location>
        <begin position="30"/>
        <end position="46"/>
    </location>
</feature>
<evidence type="ECO:0000256" key="2">
    <source>
        <dbReference type="ARBA" id="ARBA00022801"/>
    </source>
</evidence>
<dbReference type="Pfam" id="PF13365">
    <property type="entry name" value="Trypsin_2"/>
    <property type="match status" value="1"/>
</dbReference>
<dbReference type="PANTHER" id="PTHR43343:SF3">
    <property type="entry name" value="PROTEASE DO-LIKE 8, CHLOROPLASTIC"/>
    <property type="match status" value="1"/>
</dbReference>
<proteinExistence type="predicted"/>
<dbReference type="PRINTS" id="PR00834">
    <property type="entry name" value="PROTEASES2C"/>
</dbReference>
<dbReference type="SMART" id="SM00228">
    <property type="entry name" value="PDZ"/>
    <property type="match status" value="1"/>
</dbReference>
<evidence type="ECO:0000259" key="4">
    <source>
        <dbReference type="PROSITE" id="PS50106"/>
    </source>
</evidence>
<name>A0A510KRB5_9FUSO</name>
<accession>A0A510KRB5</accession>
<dbReference type="Proteomes" id="UP000321944">
    <property type="component" value="Chromosome"/>
</dbReference>
<dbReference type="Gene3D" id="2.40.10.120">
    <property type="match status" value="1"/>
</dbReference>
<keyword evidence="2" id="KW-0378">Hydrolase</keyword>
<dbReference type="GO" id="GO:0006508">
    <property type="term" value="P:proteolysis"/>
    <property type="evidence" value="ECO:0007669"/>
    <property type="project" value="UniProtKB-KW"/>
</dbReference>
<dbReference type="GO" id="GO:0004252">
    <property type="term" value="F:serine-type endopeptidase activity"/>
    <property type="evidence" value="ECO:0007669"/>
    <property type="project" value="InterPro"/>
</dbReference>
<dbReference type="CDD" id="cd06779">
    <property type="entry name" value="cpPDZ_Deg_HtrA-like"/>
    <property type="match status" value="1"/>
</dbReference>
<dbReference type="InterPro" id="IPR051201">
    <property type="entry name" value="Chloro_Bact_Ser_Proteases"/>
</dbReference>
<dbReference type="OrthoDB" id="9758917at2"/>
<dbReference type="InterPro" id="IPR009003">
    <property type="entry name" value="Peptidase_S1_PA"/>
</dbReference>
<dbReference type="InterPro" id="IPR001478">
    <property type="entry name" value="PDZ"/>
</dbReference>
<dbReference type="AlphaFoldDB" id="A0A510KRB5"/>
<gene>
    <name evidence="5" type="ORF">JMUB3936_0070</name>
</gene>
<organism evidence="5 6">
    <name type="scientific">Leptotrichia wadei</name>
    <dbReference type="NCBI Taxonomy" id="157687"/>
    <lineage>
        <taxon>Bacteria</taxon>
        <taxon>Fusobacteriati</taxon>
        <taxon>Fusobacteriota</taxon>
        <taxon>Fusobacteriia</taxon>
        <taxon>Fusobacteriales</taxon>
        <taxon>Leptotrichiaceae</taxon>
        <taxon>Leptotrichia</taxon>
    </lineage>
</organism>
<dbReference type="PROSITE" id="PS50106">
    <property type="entry name" value="PDZ"/>
    <property type="match status" value="1"/>
</dbReference>
<dbReference type="RefSeq" id="WP_147002699.1">
    <property type="nucleotide sequence ID" value="NZ_AP019841.1"/>
</dbReference>